<protein>
    <submittedName>
        <fullName evidence="3">Circadian clock protein KaiB</fullName>
    </submittedName>
</protein>
<dbReference type="Gene3D" id="3.40.30.10">
    <property type="entry name" value="Glutaredoxin"/>
    <property type="match status" value="1"/>
</dbReference>
<evidence type="ECO:0000259" key="2">
    <source>
        <dbReference type="SMART" id="SM01248"/>
    </source>
</evidence>
<dbReference type="InterPro" id="IPR036249">
    <property type="entry name" value="Thioredoxin-like_sf"/>
</dbReference>
<accession>A0ABX1VFE8</accession>
<comment type="caution">
    <text evidence="3">The sequence shown here is derived from an EMBL/GenBank/DDBJ whole genome shotgun (WGS) entry which is preliminary data.</text>
</comment>
<reference evidence="3 4" key="1">
    <citation type="journal article" date="2020" name="Syst. Appl. Microbiol.">
        <title>Alienimonas chondri sp. nov., a novel planctomycete isolated from the biofilm of the red alga Chondrus crispus.</title>
        <authorList>
            <person name="Vitorino I."/>
            <person name="Albuquerque L."/>
            <person name="Wiegand S."/>
            <person name="Kallscheuer N."/>
            <person name="da Costa M.S."/>
            <person name="Lobo-da-Cunha A."/>
            <person name="Jogler C."/>
            <person name="Lage O.M."/>
        </authorList>
    </citation>
    <scope>NUCLEOTIDE SEQUENCE [LARGE SCALE GENOMIC DNA]</scope>
    <source>
        <strain evidence="3 4">LzC2</strain>
    </source>
</reference>
<dbReference type="CDD" id="cd02978">
    <property type="entry name" value="KaiB_like"/>
    <property type="match status" value="1"/>
</dbReference>
<dbReference type="Pfam" id="PF07689">
    <property type="entry name" value="KaiB"/>
    <property type="match status" value="1"/>
</dbReference>
<feature type="region of interest" description="Disordered" evidence="1">
    <location>
        <begin position="89"/>
        <end position="123"/>
    </location>
</feature>
<dbReference type="EMBL" id="WTPX01000101">
    <property type="protein sequence ID" value="NNJ26833.1"/>
    <property type="molecule type" value="Genomic_DNA"/>
</dbReference>
<dbReference type="Proteomes" id="UP000609651">
    <property type="component" value="Unassembled WGS sequence"/>
</dbReference>
<feature type="compositionally biased region" description="Low complexity" evidence="1">
    <location>
        <begin position="106"/>
        <end position="117"/>
    </location>
</feature>
<evidence type="ECO:0000256" key="1">
    <source>
        <dbReference type="SAM" id="MobiDB-lite"/>
    </source>
</evidence>
<sequence>MSYRFQLFVTGSSPLSLRAREHVSRHLAEPLGDRAEIEVIDLIADPTVARRERIVATPTLVRLEPSPVVRLIGDLTDFERVRTLVLVGGDHPLLNPGGGESGPGEAGAAPSSTERPSSSPPRS</sequence>
<dbReference type="PANTHER" id="PTHR41709:SF2">
    <property type="entry name" value="CIRCADIAN CLOCK PROTEIN KAIB2"/>
    <property type="match status" value="1"/>
</dbReference>
<name>A0ABX1VFE8_9PLAN</name>
<evidence type="ECO:0000313" key="3">
    <source>
        <dbReference type="EMBL" id="NNJ26833.1"/>
    </source>
</evidence>
<organism evidence="3 4">
    <name type="scientific">Alienimonas chondri</name>
    <dbReference type="NCBI Taxonomy" id="2681879"/>
    <lineage>
        <taxon>Bacteria</taxon>
        <taxon>Pseudomonadati</taxon>
        <taxon>Planctomycetota</taxon>
        <taxon>Planctomycetia</taxon>
        <taxon>Planctomycetales</taxon>
        <taxon>Planctomycetaceae</taxon>
        <taxon>Alienimonas</taxon>
    </lineage>
</organism>
<keyword evidence="4" id="KW-1185">Reference proteome</keyword>
<dbReference type="PANTHER" id="PTHR41709">
    <property type="entry name" value="KAIB-LIKE PROTEIN 1"/>
    <property type="match status" value="1"/>
</dbReference>
<feature type="compositionally biased region" description="Gly residues" evidence="1">
    <location>
        <begin position="96"/>
        <end position="105"/>
    </location>
</feature>
<feature type="domain" description="KaiB" evidence="2">
    <location>
        <begin position="6"/>
        <end position="87"/>
    </location>
</feature>
<gene>
    <name evidence="3" type="primary">kaiB</name>
    <name evidence="3" type="ORF">LzC2_29280</name>
</gene>
<dbReference type="SMART" id="SM01248">
    <property type="entry name" value="KaiB"/>
    <property type="match status" value="1"/>
</dbReference>
<proteinExistence type="predicted"/>
<dbReference type="InterPro" id="IPR039022">
    <property type="entry name" value="KaiB-like"/>
</dbReference>
<dbReference type="SUPFAM" id="SSF52833">
    <property type="entry name" value="Thioredoxin-like"/>
    <property type="match status" value="1"/>
</dbReference>
<evidence type="ECO:0000313" key="4">
    <source>
        <dbReference type="Proteomes" id="UP000609651"/>
    </source>
</evidence>
<dbReference type="InterPro" id="IPR011649">
    <property type="entry name" value="KaiB_domain"/>
</dbReference>